<reference evidence="2 3" key="1">
    <citation type="submission" date="2014-07" db="EMBL/GenBank/DDBJ databases">
        <title>Methanogenic archaea and the global carbon cycle.</title>
        <authorList>
            <person name="Henriksen J.R."/>
            <person name="Luke J."/>
            <person name="Reinhart S."/>
            <person name="Benedict M.N."/>
            <person name="Youngblut N.D."/>
            <person name="Metcalf M.E."/>
            <person name="Whitaker R.J."/>
            <person name="Metcalf W.W."/>
        </authorList>
    </citation>
    <scope>NUCLEOTIDE SEQUENCE [LARGE SCALE GENOMIC DNA]</scope>
    <source>
        <strain evidence="2 3">C2J</strain>
    </source>
</reference>
<dbReference type="PANTHER" id="PTHR36842:SF1">
    <property type="entry name" value="PROTEIN TOLB"/>
    <property type="match status" value="1"/>
</dbReference>
<dbReference type="Gene3D" id="2.120.10.30">
    <property type="entry name" value="TolB, C-terminal domain"/>
    <property type="match status" value="2"/>
</dbReference>
<dbReference type="Proteomes" id="UP000033123">
    <property type="component" value="Chromosome"/>
</dbReference>
<dbReference type="PATRIC" id="fig|1434118.4.peg.2964"/>
<dbReference type="InterPro" id="IPR011042">
    <property type="entry name" value="6-blade_b-propeller_TolB-like"/>
</dbReference>
<dbReference type="GeneID" id="24871931"/>
<organism evidence="2 3">
    <name type="scientific">Methanosarcina siciliae C2J</name>
    <dbReference type="NCBI Taxonomy" id="1434118"/>
    <lineage>
        <taxon>Archaea</taxon>
        <taxon>Methanobacteriati</taxon>
        <taxon>Methanobacteriota</taxon>
        <taxon>Stenosarchaea group</taxon>
        <taxon>Methanomicrobia</taxon>
        <taxon>Methanosarcinales</taxon>
        <taxon>Methanosarcinaceae</taxon>
        <taxon>Methanosarcina</taxon>
    </lineage>
</organism>
<evidence type="ECO:0000313" key="2">
    <source>
        <dbReference type="EMBL" id="AKB36894.1"/>
    </source>
</evidence>
<gene>
    <name evidence="2" type="ORF">MSSAC_2304</name>
</gene>
<dbReference type="EMBL" id="CP009508">
    <property type="protein sequence ID" value="AKB36894.1"/>
    <property type="molecule type" value="Genomic_DNA"/>
</dbReference>
<dbReference type="RefSeq" id="WP_048182896.1">
    <property type="nucleotide sequence ID" value="NZ_CP009508.1"/>
</dbReference>
<sequence length="566" mass="62830">MLKNMSIIVVLLFATNIALANPTSESPNLNVTSLDRILNEDGFLVSSTEWSPDGQYLLIVCCKPISRSNSVYKHYLLDTNSHTFGEIDYRIKELSSYSIPEAKWAPSGDKIYFRVSTVGSTYYGNCYIVCNPDGKNLKGVGTNFTDLSSILENLGSIGSQNNLKWSPDSSKILFDWEKPGNIFSGVYLANGNGANARELLSEAREPTWYNSNDFFVTTDKGTVVLINDSGNLIRTFQPENEEQEYVRFSLSPDREKIIFTSNAENGIFQTYISDINGSKLKKYISYYGGTNFERSIDSSWQPDGSLIVVNKKGNLYILEGEEHEERLLYEGNATNSRCFPDGKKILFVENENQLYSIDIDGTNLSSITNFGLTTSYFWNMVGASQFSISPSGDIIAFTSALDPATGKIIENEPAPSTRQNVAAPLFIINSDGSNLTQVTPAVKGRYVTPAVKGRYDISGGWSPNGKQFTIDSILFSKDSDSSYGGSFLVELNSENSSPIWKNMPVKEIIGSEESSTVGEVQINESNSANTSQITEHKETGNQSPSFMFFQLFFCIMGIWLIHKNRE</sequence>
<dbReference type="PANTHER" id="PTHR36842">
    <property type="entry name" value="PROTEIN TOLB HOMOLOG"/>
    <property type="match status" value="1"/>
</dbReference>
<dbReference type="KEGG" id="msj:MSSAC_2304"/>
<dbReference type="AlphaFoldDB" id="A0A0E3PP08"/>
<name>A0A0E3PP08_9EURY</name>
<comment type="similarity">
    <text evidence="1">Belongs to the TolB family.</text>
</comment>
<evidence type="ECO:0000313" key="3">
    <source>
        <dbReference type="Proteomes" id="UP000033123"/>
    </source>
</evidence>
<dbReference type="STRING" id="1434118.MSSAC_2304"/>
<dbReference type="HOGENOM" id="CLU_547045_0_0_2"/>
<dbReference type="InterPro" id="IPR011659">
    <property type="entry name" value="WD40"/>
</dbReference>
<accession>A0A0E3PP08</accession>
<protein>
    <submittedName>
        <fullName evidence="2">Periplasmic component of the Tol biopolymer transport system</fullName>
    </submittedName>
</protein>
<proteinExistence type="inferred from homology"/>
<dbReference type="Pfam" id="PF07676">
    <property type="entry name" value="PD40"/>
    <property type="match status" value="1"/>
</dbReference>
<evidence type="ECO:0000256" key="1">
    <source>
        <dbReference type="ARBA" id="ARBA00009820"/>
    </source>
</evidence>
<dbReference type="SUPFAM" id="SSF69304">
    <property type="entry name" value="Tricorn protease N-terminal domain"/>
    <property type="match status" value="1"/>
</dbReference>